<protein>
    <submittedName>
        <fullName evidence="8">Chromate efflux transporter</fullName>
    </submittedName>
</protein>
<keyword evidence="4 7" id="KW-0812">Transmembrane</keyword>
<evidence type="ECO:0000256" key="7">
    <source>
        <dbReference type="SAM" id="Phobius"/>
    </source>
</evidence>
<comment type="similarity">
    <text evidence="2">Belongs to the chromate ion transporter (CHR) (TC 2.A.51) family.</text>
</comment>
<feature type="transmembrane region" description="Helical" evidence="7">
    <location>
        <begin position="302"/>
        <end position="324"/>
    </location>
</feature>
<comment type="subcellular location">
    <subcellularLocation>
        <location evidence="1">Cell membrane</location>
        <topology evidence="1">Multi-pass membrane protein</topology>
    </subcellularLocation>
</comment>
<sequence length="400" mass="44265">MPPYLTPVKPVRRIRYLIFMKDVLILALTTFGGPQVHLAMLYERFVKKRRYLTESELMELNALCQILPGPTSTQTITAVGFKIGGPNLAYITLLIWVLPAVSIMTAVGMGMYYLEQHNLSLRFARFIQPMAVGFLIVAGYRIGQKVIKDQISLALAITAALVAYVFRSPVMTPIVIVAGGLITALTYQKHERMEKKPLKIQWANFFLWAGVFIGAAGLGAITQSLPVRLFENFYRNGSLVFGGGQVLTPMLYNEFVAFKHYLTREEFLSGLGLVQALPGPTFCFASYIGALSMRHSGWSGQFWGSFVSTAGIFLPGTFLIYFVYRFWEQLKRYRVVRASLDGVNAASSGLTAAAAIALFEPMAPYWPSVAVVLITMGILFFTRIPPVVIVICGLLAGVVL</sequence>
<comment type="caution">
    <text evidence="8">The sequence shown here is derived from an EMBL/GenBank/DDBJ whole genome shotgun (WGS) entry which is preliminary data.</text>
</comment>
<reference evidence="8 9" key="1">
    <citation type="submission" date="2022-04" db="EMBL/GenBank/DDBJ databases">
        <title>Spirosoma sp. strain RP8 genome sequencing and assembly.</title>
        <authorList>
            <person name="Jung Y."/>
        </authorList>
    </citation>
    <scope>NUCLEOTIDE SEQUENCE [LARGE SCALE GENOMIC DNA]</scope>
    <source>
        <strain evidence="8 9">RP8</strain>
    </source>
</reference>
<feature type="transmembrane region" description="Helical" evidence="7">
    <location>
        <begin position="365"/>
        <end position="398"/>
    </location>
</feature>
<feature type="transmembrane region" description="Helical" evidence="7">
    <location>
        <begin position="200"/>
        <end position="221"/>
    </location>
</feature>
<evidence type="ECO:0000256" key="5">
    <source>
        <dbReference type="ARBA" id="ARBA00022989"/>
    </source>
</evidence>
<accession>A0ABT0HQT3</accession>
<dbReference type="NCBIfam" id="TIGR00937">
    <property type="entry name" value="2A51"/>
    <property type="match status" value="1"/>
</dbReference>
<dbReference type="Pfam" id="PF02417">
    <property type="entry name" value="Chromate_transp"/>
    <property type="match status" value="2"/>
</dbReference>
<keyword evidence="5 7" id="KW-1133">Transmembrane helix</keyword>
<feature type="transmembrane region" description="Helical" evidence="7">
    <location>
        <begin position="126"/>
        <end position="143"/>
    </location>
</feature>
<evidence type="ECO:0000256" key="6">
    <source>
        <dbReference type="ARBA" id="ARBA00023136"/>
    </source>
</evidence>
<organism evidence="8 9">
    <name type="scientific">Spirosoma liriopis</name>
    <dbReference type="NCBI Taxonomy" id="2937440"/>
    <lineage>
        <taxon>Bacteria</taxon>
        <taxon>Pseudomonadati</taxon>
        <taxon>Bacteroidota</taxon>
        <taxon>Cytophagia</taxon>
        <taxon>Cytophagales</taxon>
        <taxon>Cytophagaceae</taxon>
        <taxon>Spirosoma</taxon>
    </lineage>
</organism>
<feature type="transmembrane region" description="Helical" evidence="7">
    <location>
        <begin position="233"/>
        <end position="255"/>
    </location>
</feature>
<gene>
    <name evidence="8" type="primary">chrA</name>
    <name evidence="8" type="ORF">M0L20_19205</name>
</gene>
<dbReference type="InterPro" id="IPR003370">
    <property type="entry name" value="Chromate_transpt"/>
</dbReference>
<feature type="transmembrane region" description="Helical" evidence="7">
    <location>
        <begin position="172"/>
        <end position="188"/>
    </location>
</feature>
<dbReference type="EMBL" id="JALPRF010000003">
    <property type="protein sequence ID" value="MCK8494003.1"/>
    <property type="molecule type" value="Genomic_DNA"/>
</dbReference>
<feature type="transmembrane region" description="Helical" evidence="7">
    <location>
        <begin position="88"/>
        <end position="114"/>
    </location>
</feature>
<dbReference type="PIRSF" id="PIRSF004810">
    <property type="entry name" value="ChrA"/>
    <property type="match status" value="1"/>
</dbReference>
<name>A0ABT0HQT3_9BACT</name>
<evidence type="ECO:0000313" key="9">
    <source>
        <dbReference type="Proteomes" id="UP001202180"/>
    </source>
</evidence>
<feature type="transmembrane region" description="Helical" evidence="7">
    <location>
        <begin position="23"/>
        <end position="42"/>
    </location>
</feature>
<evidence type="ECO:0000256" key="1">
    <source>
        <dbReference type="ARBA" id="ARBA00004651"/>
    </source>
</evidence>
<evidence type="ECO:0000256" key="2">
    <source>
        <dbReference type="ARBA" id="ARBA00005262"/>
    </source>
</evidence>
<evidence type="ECO:0000256" key="4">
    <source>
        <dbReference type="ARBA" id="ARBA00022692"/>
    </source>
</evidence>
<feature type="transmembrane region" description="Helical" evidence="7">
    <location>
        <begin position="267"/>
        <end position="290"/>
    </location>
</feature>
<proteinExistence type="inferred from homology"/>
<dbReference type="InterPro" id="IPR014047">
    <property type="entry name" value="Chr_Tranpt_l_chain"/>
</dbReference>
<feature type="transmembrane region" description="Helical" evidence="7">
    <location>
        <begin position="336"/>
        <end position="359"/>
    </location>
</feature>
<dbReference type="RefSeq" id="WP_248479153.1">
    <property type="nucleotide sequence ID" value="NZ_JALPRF010000003.1"/>
</dbReference>
<dbReference type="Proteomes" id="UP001202180">
    <property type="component" value="Unassembled WGS sequence"/>
</dbReference>
<evidence type="ECO:0000313" key="8">
    <source>
        <dbReference type="EMBL" id="MCK8494003.1"/>
    </source>
</evidence>
<dbReference type="PANTHER" id="PTHR33567">
    <property type="entry name" value="CHROMATE ION TRANSPORTER (EUROFUNG)"/>
    <property type="match status" value="1"/>
</dbReference>
<keyword evidence="6 7" id="KW-0472">Membrane</keyword>
<keyword evidence="9" id="KW-1185">Reference proteome</keyword>
<keyword evidence="3" id="KW-1003">Cell membrane</keyword>
<evidence type="ECO:0000256" key="3">
    <source>
        <dbReference type="ARBA" id="ARBA00022475"/>
    </source>
</evidence>
<dbReference type="PANTHER" id="PTHR33567:SF3">
    <property type="entry name" value="CHROMATE ION TRANSPORTER (EUROFUNG)"/>
    <property type="match status" value="1"/>
</dbReference>